<accession>A0A4U6TED7</accession>
<dbReference type="AlphaFoldDB" id="A0A4U6TED7"/>
<protein>
    <submittedName>
        <fullName evidence="2">Uncharacterized protein</fullName>
    </submittedName>
</protein>
<dbReference type="EMBL" id="CM016559">
    <property type="protein sequence ID" value="TKV99002.1"/>
    <property type="molecule type" value="Genomic_DNA"/>
</dbReference>
<keyword evidence="3" id="KW-1185">Reference proteome</keyword>
<feature type="chain" id="PRO_5020243341" evidence="1">
    <location>
        <begin position="23"/>
        <end position="52"/>
    </location>
</feature>
<gene>
    <name evidence="2" type="ORF">SEVIR_8G010825v2</name>
</gene>
<evidence type="ECO:0000256" key="1">
    <source>
        <dbReference type="SAM" id="SignalP"/>
    </source>
</evidence>
<evidence type="ECO:0000313" key="2">
    <source>
        <dbReference type="EMBL" id="TKV99002.1"/>
    </source>
</evidence>
<organism evidence="2 3">
    <name type="scientific">Setaria viridis</name>
    <name type="common">Green bristlegrass</name>
    <name type="synonym">Setaria italica subsp. viridis</name>
    <dbReference type="NCBI Taxonomy" id="4556"/>
    <lineage>
        <taxon>Eukaryota</taxon>
        <taxon>Viridiplantae</taxon>
        <taxon>Streptophyta</taxon>
        <taxon>Embryophyta</taxon>
        <taxon>Tracheophyta</taxon>
        <taxon>Spermatophyta</taxon>
        <taxon>Magnoliopsida</taxon>
        <taxon>Liliopsida</taxon>
        <taxon>Poales</taxon>
        <taxon>Poaceae</taxon>
        <taxon>PACMAD clade</taxon>
        <taxon>Panicoideae</taxon>
        <taxon>Panicodae</taxon>
        <taxon>Paniceae</taxon>
        <taxon>Cenchrinae</taxon>
        <taxon>Setaria</taxon>
    </lineage>
</organism>
<dbReference type="Proteomes" id="UP000298652">
    <property type="component" value="Chromosome 8"/>
</dbReference>
<keyword evidence="1" id="KW-0732">Signal</keyword>
<evidence type="ECO:0000313" key="3">
    <source>
        <dbReference type="Proteomes" id="UP000298652"/>
    </source>
</evidence>
<reference evidence="2" key="1">
    <citation type="submission" date="2019-03" db="EMBL/GenBank/DDBJ databases">
        <title>WGS assembly of Setaria viridis.</title>
        <authorList>
            <person name="Huang P."/>
            <person name="Jenkins J."/>
            <person name="Grimwood J."/>
            <person name="Barry K."/>
            <person name="Healey A."/>
            <person name="Mamidi S."/>
            <person name="Sreedasyam A."/>
            <person name="Shu S."/>
            <person name="Feldman M."/>
            <person name="Wu J."/>
            <person name="Yu Y."/>
            <person name="Chen C."/>
            <person name="Johnson J."/>
            <person name="Rokhsar D."/>
            <person name="Baxter I."/>
            <person name="Schmutz J."/>
            <person name="Brutnell T."/>
            <person name="Kellogg E."/>
        </authorList>
    </citation>
    <scope>NUCLEOTIDE SEQUENCE [LARGE SCALE GENOMIC DNA]</scope>
</reference>
<sequence length="52" mass="5697">MSSTQGLLLFGDLTAAPLLCSAAFVQPVVPRPRRIHQRNQSDSLASWMMILA</sequence>
<dbReference type="Gramene" id="TKV99002">
    <property type="protein sequence ID" value="TKV99002"/>
    <property type="gene ID" value="SEVIR_8G010825v2"/>
</dbReference>
<feature type="signal peptide" evidence="1">
    <location>
        <begin position="1"/>
        <end position="22"/>
    </location>
</feature>
<proteinExistence type="predicted"/>
<name>A0A4U6TED7_SETVI</name>